<gene>
    <name evidence="2" type="ORF">HID58_003156</name>
</gene>
<comment type="caution">
    <text evidence="2">The sequence shown here is derived from an EMBL/GenBank/DDBJ whole genome shotgun (WGS) entry which is preliminary data.</text>
</comment>
<keyword evidence="1" id="KW-0472">Membrane</keyword>
<evidence type="ECO:0008006" key="4">
    <source>
        <dbReference type="Google" id="ProtNLM"/>
    </source>
</evidence>
<evidence type="ECO:0000313" key="3">
    <source>
        <dbReference type="Proteomes" id="UP000824890"/>
    </source>
</evidence>
<protein>
    <recommendedName>
        <fullName evidence="4">SREBP regulating gene protein</fullName>
    </recommendedName>
</protein>
<dbReference type="EMBL" id="JAGKQM010000001">
    <property type="protein sequence ID" value="KAH0943519.1"/>
    <property type="molecule type" value="Genomic_DNA"/>
</dbReference>
<organism evidence="2 3">
    <name type="scientific">Brassica napus</name>
    <name type="common">Rape</name>
    <dbReference type="NCBI Taxonomy" id="3708"/>
    <lineage>
        <taxon>Eukaryota</taxon>
        <taxon>Viridiplantae</taxon>
        <taxon>Streptophyta</taxon>
        <taxon>Embryophyta</taxon>
        <taxon>Tracheophyta</taxon>
        <taxon>Spermatophyta</taxon>
        <taxon>Magnoliopsida</taxon>
        <taxon>eudicotyledons</taxon>
        <taxon>Gunneridae</taxon>
        <taxon>Pentapetalae</taxon>
        <taxon>rosids</taxon>
        <taxon>malvids</taxon>
        <taxon>Brassicales</taxon>
        <taxon>Brassicaceae</taxon>
        <taxon>Brassiceae</taxon>
        <taxon>Brassica</taxon>
    </lineage>
</organism>
<dbReference type="PANTHER" id="PTHR34462:SF3">
    <property type="entry name" value="INTRACELLULAR PROTEIN TRANSPORTER"/>
    <property type="match status" value="1"/>
</dbReference>
<proteinExistence type="predicted"/>
<evidence type="ECO:0000313" key="2">
    <source>
        <dbReference type="EMBL" id="KAH0943519.1"/>
    </source>
</evidence>
<keyword evidence="1" id="KW-1133">Transmembrane helix</keyword>
<dbReference type="PANTHER" id="PTHR34462">
    <property type="entry name" value="OS05G0587400 PROTEIN"/>
    <property type="match status" value="1"/>
</dbReference>
<keyword evidence="1" id="KW-0812">Transmembrane</keyword>
<sequence>MSTPRNGFSKHQRAEKVCGQRGPNWILIAGGALLSTLSIRFGYKLKQSPLFKPPHQSNASPGFKANGTSERQRCCCLHSSTTSSCAKNNGYSCFRSVPDALAVNSDGRYLTTRGVDRHVHKCQGVHLRLGEIESCNYTRKVDKAEKLDGGEGGKRSESLVARTLGV</sequence>
<accession>A0ABQ8EPA4</accession>
<keyword evidence="3" id="KW-1185">Reference proteome</keyword>
<reference evidence="2 3" key="1">
    <citation type="submission" date="2021-05" db="EMBL/GenBank/DDBJ databases">
        <title>Genome Assembly of Synthetic Allotetraploid Brassica napus Reveals Homoeologous Exchanges between Subgenomes.</title>
        <authorList>
            <person name="Davis J.T."/>
        </authorList>
    </citation>
    <scope>NUCLEOTIDE SEQUENCE [LARGE SCALE GENOMIC DNA]</scope>
    <source>
        <strain evidence="3">cv. Da-Ae</strain>
        <tissue evidence="2">Seedling</tissue>
    </source>
</reference>
<feature type="transmembrane region" description="Helical" evidence="1">
    <location>
        <begin position="25"/>
        <end position="43"/>
    </location>
</feature>
<name>A0ABQ8EPA4_BRANA</name>
<dbReference type="Proteomes" id="UP000824890">
    <property type="component" value="Unassembled WGS sequence"/>
</dbReference>
<evidence type="ECO:0000256" key="1">
    <source>
        <dbReference type="SAM" id="Phobius"/>
    </source>
</evidence>